<sequence length="170" mass="19881">MMMSFNNYLFVPDKARYIEERRRVNECVICRILAGDKNYKDLIVYRDSNFSISLNLYPYNPGHVMIFPDRHIEDLRELTDDESKTMHWLITLTMDVLSDEYSPAGFNVGYNIGKASGASIPHLHCHIVPRYANELGMMDIIAGTRVIVEDVDKSYKRLKKAFERQQKRKK</sequence>
<dbReference type="GO" id="GO:0000166">
    <property type="term" value="F:nucleotide binding"/>
    <property type="evidence" value="ECO:0007669"/>
    <property type="project" value="UniProtKB-KW"/>
</dbReference>
<comment type="caution">
    <text evidence="6">The sequence shown here is derived from an EMBL/GenBank/DDBJ whole genome shotgun (WGS) entry which is preliminary data.</text>
</comment>
<dbReference type="GO" id="GO:0003824">
    <property type="term" value="F:catalytic activity"/>
    <property type="evidence" value="ECO:0007669"/>
    <property type="project" value="InterPro"/>
</dbReference>
<evidence type="ECO:0000256" key="4">
    <source>
        <dbReference type="PROSITE-ProRule" id="PRU00464"/>
    </source>
</evidence>
<keyword evidence="1" id="KW-0547">Nucleotide-binding</keyword>
<dbReference type="PANTHER" id="PTHR42997:SF1">
    <property type="entry name" value="AP-4-A PHOSPHORYLASE"/>
    <property type="match status" value="1"/>
</dbReference>
<dbReference type="PANTHER" id="PTHR42997">
    <property type="entry name" value="HIT FAMILY HYDROLASE"/>
    <property type="match status" value="1"/>
</dbReference>
<feature type="domain" description="HIT" evidence="5">
    <location>
        <begin position="28"/>
        <end position="137"/>
    </location>
</feature>
<dbReference type="InterPro" id="IPR052908">
    <property type="entry name" value="AP-4-A_phosphorylase"/>
</dbReference>
<dbReference type="EMBL" id="NATQ01000050">
    <property type="protein sequence ID" value="OQX90470.1"/>
    <property type="molecule type" value="Genomic_DNA"/>
</dbReference>
<dbReference type="InterPro" id="IPR011146">
    <property type="entry name" value="HIT-like"/>
</dbReference>
<evidence type="ECO:0000313" key="6">
    <source>
        <dbReference type="EMBL" id="OQX90470.1"/>
    </source>
</evidence>
<dbReference type="InterPro" id="IPR039383">
    <property type="entry name" value="FHIT"/>
</dbReference>
<feature type="binding site" evidence="3">
    <location>
        <position position="55"/>
    </location>
    <ligand>
        <name>substrate</name>
    </ligand>
</feature>
<evidence type="ECO:0000259" key="5">
    <source>
        <dbReference type="PROSITE" id="PS51084"/>
    </source>
</evidence>
<dbReference type="InterPro" id="IPR036265">
    <property type="entry name" value="HIT-like_sf"/>
</dbReference>
<feature type="short sequence motif" description="Histidine triad motif" evidence="4">
    <location>
        <begin position="122"/>
        <end position="126"/>
    </location>
</feature>
<evidence type="ECO:0000256" key="3">
    <source>
        <dbReference type="PIRSR" id="PIRSR639383-2"/>
    </source>
</evidence>
<proteinExistence type="predicted"/>
<reference evidence="7" key="1">
    <citation type="submission" date="2017-03" db="EMBL/GenBank/DDBJ databases">
        <title>Novel pathways for hydrocarbon cycling and metabolic interdependencies in hydrothermal sediment communities.</title>
        <authorList>
            <person name="Dombrowski N."/>
            <person name="Seitz K."/>
            <person name="Teske A."/>
            <person name="Baker B."/>
        </authorList>
    </citation>
    <scope>NUCLEOTIDE SEQUENCE [LARGE SCALE GENOMIC DNA]</scope>
</reference>
<dbReference type="AlphaFoldDB" id="A0A1W9S2D9"/>
<dbReference type="PROSITE" id="PS51084">
    <property type="entry name" value="HIT_2"/>
    <property type="match status" value="1"/>
</dbReference>
<dbReference type="Pfam" id="PF01230">
    <property type="entry name" value="HIT"/>
    <property type="match status" value="1"/>
</dbReference>
<organism evidence="6 7">
    <name type="scientific">Candidatus Coatesbacteria bacterium 4484_99</name>
    <dbReference type="NCBI Taxonomy" id="1970774"/>
    <lineage>
        <taxon>Bacteria</taxon>
        <taxon>Candidatus Coatesiibacteriota</taxon>
    </lineage>
</organism>
<protein>
    <recommendedName>
        <fullName evidence="5">HIT domain-containing protein</fullName>
    </recommendedName>
</protein>
<feature type="binding site" evidence="3">
    <location>
        <position position="126"/>
    </location>
    <ligand>
        <name>substrate</name>
    </ligand>
</feature>
<gene>
    <name evidence="6" type="ORF">B6D57_02990</name>
</gene>
<dbReference type="Proteomes" id="UP000192611">
    <property type="component" value="Unassembled WGS sequence"/>
</dbReference>
<feature type="active site" description="Tele-AMP-histidine intermediate" evidence="2">
    <location>
        <position position="124"/>
    </location>
</feature>
<name>A0A1W9S2D9_9BACT</name>
<accession>A0A1W9S2D9</accession>
<dbReference type="Gene3D" id="3.30.428.10">
    <property type="entry name" value="HIT-like"/>
    <property type="match status" value="1"/>
</dbReference>
<dbReference type="SUPFAM" id="SSF54197">
    <property type="entry name" value="HIT-like"/>
    <property type="match status" value="1"/>
</dbReference>
<evidence type="ECO:0000256" key="1">
    <source>
        <dbReference type="ARBA" id="ARBA00022741"/>
    </source>
</evidence>
<evidence type="ECO:0000313" key="7">
    <source>
        <dbReference type="Proteomes" id="UP000192611"/>
    </source>
</evidence>
<dbReference type="CDD" id="cd01275">
    <property type="entry name" value="FHIT"/>
    <property type="match status" value="1"/>
</dbReference>
<evidence type="ECO:0000256" key="2">
    <source>
        <dbReference type="PIRSR" id="PIRSR639383-1"/>
    </source>
</evidence>